<sequence>MSTYLVTGATGFQGGAVVTELLAAGMNVHAVVRNKSSPAAIALQGRGVVLFEGTHENPDKVFREAAAGCTGLFFNPTIFDPEGAKSHAKAIIQACKAGAGETLSSIVISSTYRTAEMGKNLHVTAEIHPFLEKYYASKVEVEAAVRDSRIRHITILRAPVLNYDYLLPTSAKPSAPFPQLPRSGTLTTSLNEGLTMPHLDENDIGKFATAALLNPAKFSGHEIELAGGNLSPADIRDILVEVSGIELRLHKRTAEELEDSKDREFFQVFELLTNRIPCTIDVAALEEKYGIKLTRFEQYLRRNKDKLIDSLPPRSMAAF</sequence>
<evidence type="ECO:0000313" key="5">
    <source>
        <dbReference type="Proteomes" id="UP001309876"/>
    </source>
</evidence>
<comment type="similarity">
    <text evidence="1">Belongs to the NmrA-type oxidoreductase family.</text>
</comment>
<dbReference type="InterPro" id="IPR008030">
    <property type="entry name" value="NmrA-like"/>
</dbReference>
<reference evidence="4 5" key="1">
    <citation type="submission" date="2023-08" db="EMBL/GenBank/DDBJ databases">
        <title>Black Yeasts Isolated from many extreme environments.</title>
        <authorList>
            <person name="Coleine C."/>
            <person name="Stajich J.E."/>
            <person name="Selbmann L."/>
        </authorList>
    </citation>
    <scope>NUCLEOTIDE SEQUENCE [LARGE SCALE GENOMIC DNA]</scope>
    <source>
        <strain evidence="4 5">CCFEE 5910</strain>
    </source>
</reference>
<dbReference type="GO" id="GO:0005634">
    <property type="term" value="C:nucleus"/>
    <property type="evidence" value="ECO:0007669"/>
    <property type="project" value="TreeGrafter"/>
</dbReference>
<feature type="domain" description="NmrA-like" evidence="3">
    <location>
        <begin position="3"/>
        <end position="253"/>
    </location>
</feature>
<name>A0AAN7PK03_9EURO</name>
<protein>
    <recommendedName>
        <fullName evidence="3">NmrA-like domain-containing protein</fullName>
    </recommendedName>
</protein>
<evidence type="ECO:0000313" key="4">
    <source>
        <dbReference type="EMBL" id="KAK5080756.1"/>
    </source>
</evidence>
<keyword evidence="5" id="KW-1185">Reference proteome</keyword>
<proteinExistence type="inferred from homology"/>
<dbReference type="EMBL" id="JAVRRJ010000012">
    <property type="protein sequence ID" value="KAK5080756.1"/>
    <property type="molecule type" value="Genomic_DNA"/>
</dbReference>
<dbReference type="Pfam" id="PF05368">
    <property type="entry name" value="NmrA"/>
    <property type="match status" value="1"/>
</dbReference>
<evidence type="ECO:0000256" key="1">
    <source>
        <dbReference type="ARBA" id="ARBA00006328"/>
    </source>
</evidence>
<accession>A0AAN7PK03</accession>
<evidence type="ECO:0000256" key="2">
    <source>
        <dbReference type="ARBA" id="ARBA00022857"/>
    </source>
</evidence>
<dbReference type="Gene3D" id="3.40.50.720">
    <property type="entry name" value="NAD(P)-binding Rossmann-like Domain"/>
    <property type="match status" value="1"/>
</dbReference>
<keyword evidence="2" id="KW-0521">NADP</keyword>
<gene>
    <name evidence="4" type="ORF">LTR05_008461</name>
</gene>
<dbReference type="SUPFAM" id="SSF51735">
    <property type="entry name" value="NAD(P)-binding Rossmann-fold domains"/>
    <property type="match status" value="1"/>
</dbReference>
<organism evidence="4 5">
    <name type="scientific">Lithohypha guttulata</name>
    <dbReference type="NCBI Taxonomy" id="1690604"/>
    <lineage>
        <taxon>Eukaryota</taxon>
        <taxon>Fungi</taxon>
        <taxon>Dikarya</taxon>
        <taxon>Ascomycota</taxon>
        <taxon>Pezizomycotina</taxon>
        <taxon>Eurotiomycetes</taxon>
        <taxon>Chaetothyriomycetidae</taxon>
        <taxon>Chaetothyriales</taxon>
        <taxon>Trichomeriaceae</taxon>
        <taxon>Lithohypha</taxon>
    </lineage>
</organism>
<dbReference type="PANTHER" id="PTHR42748:SF7">
    <property type="entry name" value="NMRA LIKE REDOX SENSOR 1-RELATED"/>
    <property type="match status" value="1"/>
</dbReference>
<evidence type="ECO:0000259" key="3">
    <source>
        <dbReference type="Pfam" id="PF05368"/>
    </source>
</evidence>
<dbReference type="InterPro" id="IPR036291">
    <property type="entry name" value="NAD(P)-bd_dom_sf"/>
</dbReference>
<dbReference type="InterPro" id="IPR051164">
    <property type="entry name" value="NmrA-like_oxidored"/>
</dbReference>
<dbReference type="AlphaFoldDB" id="A0AAN7PK03"/>
<dbReference type="Proteomes" id="UP001309876">
    <property type="component" value="Unassembled WGS sequence"/>
</dbReference>
<comment type="caution">
    <text evidence="4">The sequence shown here is derived from an EMBL/GenBank/DDBJ whole genome shotgun (WGS) entry which is preliminary data.</text>
</comment>
<dbReference type="PANTHER" id="PTHR42748">
    <property type="entry name" value="NITROGEN METABOLITE REPRESSION PROTEIN NMRA FAMILY MEMBER"/>
    <property type="match status" value="1"/>
</dbReference>